<dbReference type="STRING" id="1515612.SKP52_21685"/>
<comment type="cofactor">
    <cofactor evidence="1">
        <name>pyrroloquinoline quinone</name>
        <dbReference type="ChEBI" id="CHEBI:58442"/>
    </cofactor>
</comment>
<sequence length="806" mass="86799">MQQTTPGHEHAGRASRFDRTVLRTVAVLLLSIGVFLAAGGAYLLALGGSLYYLLTGLAVVASAVLLWRGDRRGQWLFGAMLVATVGWSVWEVGFTGWSLVPRLVGPAVLALVLLLPSIQRATRSTSRMPRGGVVFAFGGVAALALGGGLHTFRAAPADPLFQTGAQDSLPQTAVAAFEGVPGDWLHWGNDQGGSRFSPLDQITPDNVNGLTVAWTADMGPAPGDKLSSLEVTPLKVGDTLYACTPYSMVVALDAETGRRRWTHNEPDSGKAISRFCRGVAYYRTPDVSGVCAERIIWASPDAKLVALDARTGRLCSRFGNNGRTDLLTGMGKVPDGYYYVSSAPQIIRGKIVVGGGVLDGQYWGEPSGVIRGYDAVTGKFAWAFDVARPEDHSEPTGDAHYTYSTPNSWAPISADEKLGLVYLPTGNAVPDYYGSQRRPFDEFLASSVIAIDANTGGLRWRFQTVHHDLWDYDVASQPTLIDLPVGNATVPALIQPTKRGEVFVLDRRTGNPLRSVAELPVPQGPIAPGERLSPTQPFSVGMPSFRGPDMTEADMWGVTPLDQMLCRIKFKQARYDGPLTPPQIDRPNLVSPGYLGGSDWGSVSIDRDRMIMIVNSNRMPNYDQLYTRADARKRGWGVVGKDPHANPAAGQAMENTPFAVDVQPFLSVLGTPCNAPPWGLLTAVDLRTGKVIWNRPIGTARDSGPLGIPMMLPITIGLPNVGGSIVTRGGLVFMAGVQERMFRAFDIRTGKEVWDARLPAGGQSIPMTYWSDQSKRQFVVVAAGGHVPLGTKLGKSLIAYALPKEH</sequence>
<feature type="transmembrane region" description="Helical" evidence="5">
    <location>
        <begin position="50"/>
        <end position="68"/>
    </location>
</feature>
<dbReference type="KEGG" id="sphk:SKP52_21685"/>
<dbReference type="Proteomes" id="UP000030907">
    <property type="component" value="Chromosome"/>
</dbReference>
<dbReference type="Pfam" id="PF01011">
    <property type="entry name" value="PQQ"/>
    <property type="match status" value="1"/>
</dbReference>
<dbReference type="OrthoDB" id="9794322at2"/>
<keyword evidence="5" id="KW-0812">Transmembrane</keyword>
<feature type="region of interest" description="Disordered" evidence="4">
    <location>
        <begin position="515"/>
        <end position="538"/>
    </location>
</feature>
<dbReference type="PANTHER" id="PTHR32303">
    <property type="entry name" value="QUINOPROTEIN ALCOHOL DEHYDROGENASE (CYTOCHROME C)"/>
    <property type="match status" value="1"/>
</dbReference>
<feature type="transmembrane region" description="Helical" evidence="5">
    <location>
        <begin position="21"/>
        <end position="44"/>
    </location>
</feature>
<dbReference type="EMBL" id="CP009122">
    <property type="protein sequence ID" value="AJA11191.1"/>
    <property type="molecule type" value="Genomic_DNA"/>
</dbReference>
<dbReference type="SMART" id="SM00564">
    <property type="entry name" value="PQQ"/>
    <property type="match status" value="6"/>
</dbReference>
<dbReference type="AlphaFoldDB" id="A0A0A7PMA3"/>
<evidence type="ECO:0000256" key="3">
    <source>
        <dbReference type="ARBA" id="ARBA00023002"/>
    </source>
</evidence>
<reference evidence="7 8" key="1">
    <citation type="journal article" date="2015" name="Int. J. Syst. Evol. Microbiol.">
        <title>Description of Sphingopyxis fribergensis sp. nov. - a soil bacterium with the ability to degrade styrene and phenylacetic acid.</title>
        <authorList>
            <person name="Oelschlagel M."/>
            <person name="Ruckert C."/>
            <person name="Kalinowski J."/>
            <person name="Schmidt G."/>
            <person name="Schlomann M."/>
            <person name="Tischler D."/>
        </authorList>
    </citation>
    <scope>NUCLEOTIDE SEQUENCE [LARGE SCALE GENOMIC DNA]</scope>
    <source>
        <strain evidence="7 8">Kp5.2</strain>
    </source>
</reference>
<dbReference type="NCBIfam" id="TIGR03074">
    <property type="entry name" value="PQQ_membr_DH"/>
    <property type="match status" value="1"/>
</dbReference>
<evidence type="ECO:0000313" key="8">
    <source>
        <dbReference type="Proteomes" id="UP000030907"/>
    </source>
</evidence>
<protein>
    <submittedName>
        <fullName evidence="7">Quinoprotein glucose dehydrogenase</fullName>
    </submittedName>
</protein>
<feature type="domain" description="Pyrrolo-quinoline quinone repeat" evidence="6">
    <location>
        <begin position="184"/>
        <end position="779"/>
    </location>
</feature>
<dbReference type="InterPro" id="IPR018391">
    <property type="entry name" value="PQQ_b-propeller_rpt"/>
</dbReference>
<organism evidence="7 8">
    <name type="scientific">Sphingopyxis fribergensis</name>
    <dbReference type="NCBI Taxonomy" id="1515612"/>
    <lineage>
        <taxon>Bacteria</taxon>
        <taxon>Pseudomonadati</taxon>
        <taxon>Pseudomonadota</taxon>
        <taxon>Alphaproteobacteria</taxon>
        <taxon>Sphingomonadales</taxon>
        <taxon>Sphingomonadaceae</taxon>
        <taxon>Sphingopyxis</taxon>
    </lineage>
</organism>
<feature type="transmembrane region" description="Helical" evidence="5">
    <location>
        <begin position="103"/>
        <end position="121"/>
    </location>
</feature>
<keyword evidence="8" id="KW-1185">Reference proteome</keyword>
<dbReference type="SUPFAM" id="SSF50998">
    <property type="entry name" value="Quinoprotein alcohol dehydrogenase-like"/>
    <property type="match status" value="1"/>
</dbReference>
<dbReference type="Gene3D" id="2.140.10.10">
    <property type="entry name" value="Quinoprotein alcohol dehydrogenase-like superfamily"/>
    <property type="match status" value="2"/>
</dbReference>
<dbReference type="InterPro" id="IPR017511">
    <property type="entry name" value="PQQ_mDH"/>
</dbReference>
<dbReference type="PANTHER" id="PTHR32303:SF4">
    <property type="entry name" value="QUINOPROTEIN GLUCOSE DEHYDROGENASE"/>
    <property type="match status" value="1"/>
</dbReference>
<keyword evidence="5" id="KW-1133">Transmembrane helix</keyword>
<evidence type="ECO:0000313" key="7">
    <source>
        <dbReference type="EMBL" id="AJA11191.1"/>
    </source>
</evidence>
<keyword evidence="3" id="KW-0560">Oxidoreductase</keyword>
<dbReference type="GO" id="GO:0008876">
    <property type="term" value="F:quinoprotein glucose dehydrogenase activity"/>
    <property type="evidence" value="ECO:0007669"/>
    <property type="project" value="TreeGrafter"/>
</dbReference>
<evidence type="ECO:0000256" key="5">
    <source>
        <dbReference type="SAM" id="Phobius"/>
    </source>
</evidence>
<evidence type="ECO:0000259" key="6">
    <source>
        <dbReference type="Pfam" id="PF01011"/>
    </source>
</evidence>
<dbReference type="RefSeq" id="WP_052208684.1">
    <property type="nucleotide sequence ID" value="NZ_CP009122.1"/>
</dbReference>
<dbReference type="GO" id="GO:0048038">
    <property type="term" value="F:quinone binding"/>
    <property type="evidence" value="ECO:0007669"/>
    <property type="project" value="InterPro"/>
</dbReference>
<dbReference type="GO" id="GO:0016020">
    <property type="term" value="C:membrane"/>
    <property type="evidence" value="ECO:0007669"/>
    <property type="project" value="InterPro"/>
</dbReference>
<dbReference type="HOGENOM" id="CLU_018478_1_0_5"/>
<dbReference type="InterPro" id="IPR011047">
    <property type="entry name" value="Quinoprotein_ADH-like_sf"/>
</dbReference>
<dbReference type="InterPro" id="IPR002372">
    <property type="entry name" value="PQQ_rpt_dom"/>
</dbReference>
<accession>A0A0A7PMA3</accession>
<name>A0A0A7PMA3_9SPHN</name>
<evidence type="ECO:0000256" key="1">
    <source>
        <dbReference type="ARBA" id="ARBA00001931"/>
    </source>
</evidence>
<evidence type="ECO:0000256" key="2">
    <source>
        <dbReference type="ARBA" id="ARBA00008156"/>
    </source>
</evidence>
<keyword evidence="5" id="KW-0472">Membrane</keyword>
<dbReference type="CDD" id="cd10280">
    <property type="entry name" value="PQQ_mGDH"/>
    <property type="match status" value="1"/>
</dbReference>
<proteinExistence type="inferred from homology"/>
<comment type="similarity">
    <text evidence="2">Belongs to the bacterial PQQ dehydrogenase family.</text>
</comment>
<gene>
    <name evidence="7" type="ORF">SKP52_21685</name>
</gene>
<feature type="transmembrane region" description="Helical" evidence="5">
    <location>
        <begin position="133"/>
        <end position="152"/>
    </location>
</feature>
<evidence type="ECO:0000256" key="4">
    <source>
        <dbReference type="SAM" id="MobiDB-lite"/>
    </source>
</evidence>
<feature type="transmembrane region" description="Helical" evidence="5">
    <location>
        <begin position="75"/>
        <end position="97"/>
    </location>
</feature>